<organism evidence="4 5">
    <name type="scientific">Amycolatopsis marina</name>
    <dbReference type="NCBI Taxonomy" id="490629"/>
    <lineage>
        <taxon>Bacteria</taxon>
        <taxon>Bacillati</taxon>
        <taxon>Actinomycetota</taxon>
        <taxon>Actinomycetes</taxon>
        <taxon>Pseudonocardiales</taxon>
        <taxon>Pseudonocardiaceae</taxon>
        <taxon>Amycolatopsis</taxon>
    </lineage>
</organism>
<evidence type="ECO:0000313" key="5">
    <source>
        <dbReference type="Proteomes" id="UP000243799"/>
    </source>
</evidence>
<name>A0A1I0ZPH6_9PSEU</name>
<dbReference type="STRING" id="490629.SAMN05216266_10790"/>
<feature type="chain" id="PRO_5039619754" evidence="2">
    <location>
        <begin position="20"/>
        <end position="215"/>
    </location>
</feature>
<dbReference type="EMBL" id="FOKG01000007">
    <property type="protein sequence ID" value="SFB26350.1"/>
    <property type="molecule type" value="Genomic_DNA"/>
</dbReference>
<accession>A0A1I0ZPH6</accession>
<dbReference type="AlphaFoldDB" id="A0A1I0ZPH6"/>
<evidence type="ECO:0000313" key="4">
    <source>
        <dbReference type="EMBL" id="SFB26350.1"/>
    </source>
</evidence>
<evidence type="ECO:0000256" key="2">
    <source>
        <dbReference type="SAM" id="SignalP"/>
    </source>
</evidence>
<protein>
    <submittedName>
        <fullName evidence="4">Uncharacterized conserved protein, DUF305 family</fullName>
    </submittedName>
</protein>
<dbReference type="PANTHER" id="PTHR36933">
    <property type="entry name" value="SLL0788 PROTEIN"/>
    <property type="match status" value="1"/>
</dbReference>
<gene>
    <name evidence="4" type="ORF">SAMN05216266_10790</name>
</gene>
<feature type="signal peptide" evidence="2">
    <location>
        <begin position="1"/>
        <end position="19"/>
    </location>
</feature>
<feature type="compositionally biased region" description="Pro residues" evidence="1">
    <location>
        <begin position="27"/>
        <end position="36"/>
    </location>
</feature>
<feature type="domain" description="DUF305" evidence="3">
    <location>
        <begin position="66"/>
        <end position="213"/>
    </location>
</feature>
<dbReference type="InterPro" id="IPR012347">
    <property type="entry name" value="Ferritin-like"/>
</dbReference>
<sequence>MRFSAPVTALGCLAVLALGGCTGSEPEPSPEPPAPVLVPGAPGEQARLTTVPGQGAERQDAATEADIRYVTMMIPHHEQALTMTELVAQRATDQRVHALAGRIADAQQGEIAMMRDWLSRHDAQGGHGAHGEHGAHAHELMPGMATPEQLNALRAASGAEFDRLFLDLMIAHHEGALTMAEQELADGIQTRAIEMAQDVIAGQMAEIERMRAMRQ</sequence>
<evidence type="ECO:0000259" key="3">
    <source>
        <dbReference type="Pfam" id="PF03713"/>
    </source>
</evidence>
<dbReference type="Pfam" id="PF03713">
    <property type="entry name" value="DUF305"/>
    <property type="match status" value="1"/>
</dbReference>
<keyword evidence="5" id="KW-1185">Reference proteome</keyword>
<dbReference type="OrthoDB" id="26872at2"/>
<dbReference type="RefSeq" id="WP_091673721.1">
    <property type="nucleotide sequence ID" value="NZ_FOKG01000007.1"/>
</dbReference>
<dbReference type="PANTHER" id="PTHR36933:SF1">
    <property type="entry name" value="SLL0788 PROTEIN"/>
    <property type="match status" value="1"/>
</dbReference>
<proteinExistence type="predicted"/>
<dbReference type="InterPro" id="IPR005183">
    <property type="entry name" value="DUF305_CopM-like"/>
</dbReference>
<dbReference type="Gene3D" id="1.20.1260.10">
    <property type="match status" value="1"/>
</dbReference>
<keyword evidence="2" id="KW-0732">Signal</keyword>
<evidence type="ECO:0000256" key="1">
    <source>
        <dbReference type="SAM" id="MobiDB-lite"/>
    </source>
</evidence>
<reference evidence="5" key="1">
    <citation type="submission" date="2016-10" db="EMBL/GenBank/DDBJ databases">
        <authorList>
            <person name="Varghese N."/>
            <person name="Submissions S."/>
        </authorList>
    </citation>
    <scope>NUCLEOTIDE SEQUENCE [LARGE SCALE GENOMIC DNA]</scope>
    <source>
        <strain evidence="5">CGMCC 4.3568</strain>
    </source>
</reference>
<dbReference type="Proteomes" id="UP000243799">
    <property type="component" value="Unassembled WGS sequence"/>
</dbReference>
<feature type="region of interest" description="Disordered" evidence="1">
    <location>
        <begin position="22"/>
        <end position="60"/>
    </location>
</feature>
<dbReference type="PROSITE" id="PS51257">
    <property type="entry name" value="PROKAR_LIPOPROTEIN"/>
    <property type="match status" value="1"/>
</dbReference>